<dbReference type="InterPro" id="IPR001599">
    <property type="entry name" value="Macroglobln_a2"/>
</dbReference>
<dbReference type="Gene3D" id="2.60.40.10">
    <property type="entry name" value="Immunoglobulins"/>
    <property type="match status" value="1"/>
</dbReference>
<dbReference type="EMBL" id="FRBD01000013">
    <property type="protein sequence ID" value="SHK82623.1"/>
    <property type="molecule type" value="Genomic_DNA"/>
</dbReference>
<dbReference type="InterPro" id="IPR051802">
    <property type="entry name" value="YfhM-like"/>
</dbReference>
<dbReference type="GO" id="GO:0004866">
    <property type="term" value="F:endopeptidase inhibitor activity"/>
    <property type="evidence" value="ECO:0007669"/>
    <property type="project" value="InterPro"/>
</dbReference>
<dbReference type="InterPro" id="IPR002890">
    <property type="entry name" value="MG2"/>
</dbReference>
<accession>A0A1M6VMA1</accession>
<dbReference type="RefSeq" id="WP_073208798.1">
    <property type="nucleotide sequence ID" value="NZ_FRBD01000013.1"/>
</dbReference>
<name>A0A1M6VMA1_XYLRU</name>
<dbReference type="InterPro" id="IPR041246">
    <property type="entry name" value="Bact_MG10"/>
</dbReference>
<gene>
    <name evidence="3" type="ORF">SAMN05216463_11346</name>
</gene>
<dbReference type="Pfam" id="PF01835">
    <property type="entry name" value="MG2"/>
    <property type="match status" value="1"/>
</dbReference>
<organism evidence="3 4">
    <name type="scientific">Xylanibacter ruminicola</name>
    <name type="common">Prevotella ruminicola</name>
    <dbReference type="NCBI Taxonomy" id="839"/>
    <lineage>
        <taxon>Bacteria</taxon>
        <taxon>Pseudomonadati</taxon>
        <taxon>Bacteroidota</taxon>
        <taxon>Bacteroidia</taxon>
        <taxon>Bacteroidales</taxon>
        <taxon>Prevotellaceae</taxon>
        <taxon>Xylanibacter</taxon>
    </lineage>
</organism>
<dbReference type="Pfam" id="PF00207">
    <property type="entry name" value="A2M"/>
    <property type="match status" value="1"/>
</dbReference>
<dbReference type="InterPro" id="IPR008930">
    <property type="entry name" value="Terpenoid_cyclase/PrenylTrfase"/>
</dbReference>
<evidence type="ECO:0000256" key="1">
    <source>
        <dbReference type="ARBA" id="ARBA00010556"/>
    </source>
</evidence>
<dbReference type="Pfam" id="PF17973">
    <property type="entry name" value="bMG10"/>
    <property type="match status" value="1"/>
</dbReference>
<dbReference type="Gene3D" id="1.50.10.20">
    <property type="match status" value="1"/>
</dbReference>
<dbReference type="Gene3D" id="2.60.40.1930">
    <property type="match status" value="1"/>
</dbReference>
<evidence type="ECO:0000313" key="3">
    <source>
        <dbReference type="EMBL" id="SHK82623.1"/>
    </source>
</evidence>
<evidence type="ECO:0000313" key="4">
    <source>
        <dbReference type="Proteomes" id="UP000184130"/>
    </source>
</evidence>
<dbReference type="SUPFAM" id="SSF48239">
    <property type="entry name" value="Terpenoid cyclases/Protein prenyltransferases"/>
    <property type="match status" value="1"/>
</dbReference>
<reference evidence="3 4" key="1">
    <citation type="submission" date="2016-11" db="EMBL/GenBank/DDBJ databases">
        <authorList>
            <person name="Jaros S."/>
            <person name="Januszkiewicz K."/>
            <person name="Wedrychowicz H."/>
        </authorList>
    </citation>
    <scope>NUCLEOTIDE SEQUENCE [LARGE SCALE GENOMIC DNA]</scope>
    <source>
        <strain evidence="3 4">KHT3</strain>
    </source>
</reference>
<protein>
    <submittedName>
        <fullName evidence="3">MG2 domain-containing protein</fullName>
    </submittedName>
</protein>
<feature type="domain" description="Alpha-2-macroglobulin" evidence="2">
    <location>
        <begin position="1054"/>
        <end position="1144"/>
    </location>
</feature>
<dbReference type="Proteomes" id="UP000184130">
    <property type="component" value="Unassembled WGS sequence"/>
</dbReference>
<dbReference type="Gene3D" id="2.20.130.20">
    <property type="match status" value="1"/>
</dbReference>
<dbReference type="InterPro" id="IPR013783">
    <property type="entry name" value="Ig-like_fold"/>
</dbReference>
<dbReference type="OrthoDB" id="9767116at2"/>
<dbReference type="PANTHER" id="PTHR40094:SF1">
    <property type="entry name" value="UBIQUITIN DOMAIN-CONTAINING PROTEIN"/>
    <property type="match status" value="1"/>
</dbReference>
<comment type="similarity">
    <text evidence="1">Belongs to the protease inhibitor I39 (alpha-2-macroglobulin) family. Bacterial alpha-2-macroglobulin subfamily.</text>
</comment>
<proteinExistence type="inferred from homology"/>
<sequence length="1810" mass="204086">MKRLLLITIALIMPMFIFGQSYSVLWKKVSEAEEKDLPKTQYEVLQQIVNKAQKEKQYGQLLKAELMGAQTMAAIAPDSLKPEVDRIVARYNQAQDAVLKLVYQTVLYQIGSEQANLKLDVKKPQLTPEVCKLLAKTKQGSYEPFVVLGEDAAVFGNDMLSVIGGELEEIKVLRDYYASAGNQKAVSLLDANLAVQAYHQLPYTTTAAERIAYIDDAIEKWGKWTLINELRNARQQLTNPQFSLAYDLTVARPMQSQKVALKELRHLSQLTMTVYPVKCQGDIEETPSTEKGWSKICTLLGQPVISETKQLGAHADYELFEDSMTLAGLPVGMYLVEFKTNPATEVVRTLYHVTDMFTIAETQPNGRIRYVVVNATTGQPIAGAKLKIKERISYRNEKNYLGETNAKGEFFFPTDDVTRNRSVFAYTNDDKAGVVLSGSGRYVYYDADRVMQQTVIFTDRSIYRPGQTVHASAMAYQVVHGTEQTVCSKKPMKFTLLDANYKTVAEKEAETDEMGVAAVDFTLPQTGLTGWFTVLVNNNSQRIRVEEYKRPTFHVDFDEYKEAYKAGDTISVKGTAMNYAGVPVQDAKVSYKVMRRMAFWWYDYNRYYEEGTFGYSSNGDEIYSGEAATDADGNFTVQMPLTMPETKHTMFYNFVVMADVTDGAGETHNGQLSLPLGNRKTALSIDIADKVLIEDNPTATFHVRNAAGKDIDTEVHYRVDGGEWQTVKANSAQALGAFATGKHTVEAAYEDQTVERTFIIFSLNDQRPVAETDDWFYQSATQFPNDGTPVTIQVGSSAQDVHIVYGIFAGKKLIEQGSVERSNQLINRKFTYKDEYDTGLLITYAWVKNGHCYTHSARIQRPMPDKKLKLEWATFRNRLTPGQKEEWTLTIKDASGKPVNANLMATLYDQSLNQIAKHQWQFMPYLWIQLPFTAWTYVPREQFSRFGSRSWKALDYDMISFSRFDHDVYPQYYRTFGYRGSRMKLGARNIGLEDGVMMLESAPAMVAAPMAKNADAKVFDVVETADVDIAEAPAVAEDEKQTEDIQIRENLNETAFFYPQLTTDMNGRVAIKFTLPESLTTWQLLGFAHTRELYYGLIEAEAVAKKDVMIQPNVPRFIREGDEATISVRVMNTGEKAVKGTARLVLINAETNATIYEKTQSVSLKAGETRPVAFDINTAGYEPTMLICKMSISGKGYSDGEQHYLPVLPASERITVALPITQHKPGTETIDLTKLVPADAKNAKLTLEYTNNPVWLMVQALPSVGSPNEDNAISLAASYYANGIGKYIIDQNPQIKPVFELWKQQENNAQLKINNSLSSQLQKNEDLKNLVLSETPWVMDADNETEQKHRMADFFDENLMNNRLDKCIEKLTKLQLGDGSWTWYPGMPGSFYMTVAVSEMLVRLNALTEKQSGTAKMLNSAFGFMGREIVDLVKELKKAEKKGETVTFPSYKALQWLYLVTLDGRKLPTEVQTANSYLIELLKKDIKRQSIYDKALSAVIFQKLDAQRAQEYAQSLKEYTVFREEMGRYYDTPRAGYSWFDYKIPTQSIAIEALQAITPNDFETIDEMQRWLLQQKRTQAWDTPINSVNAVYAFLKGQEFRLVQNQKMATINLDVKTVPLPKATAAIGYVKTELPKGKRLTIRKTSDGTSWGAVYAQFFQPAKNVADTGSGLSIKREIIASKTSQACSASLLVGDRIRVRLTITADRDYDFVQVVDKRAACMEPVKQLSGYHHGGYITPRDNTTCYFYDMLSKGTHVIETEYYIDRPGTYETGTATVECAYSPEFRAVTKSETLNILGKPSGEAERKINY</sequence>
<dbReference type="SMART" id="SM01360">
    <property type="entry name" value="A2M"/>
    <property type="match status" value="1"/>
</dbReference>
<dbReference type="PANTHER" id="PTHR40094">
    <property type="entry name" value="ALPHA-2-MACROGLOBULIN HOMOLOG"/>
    <property type="match status" value="1"/>
</dbReference>
<evidence type="ECO:0000259" key="2">
    <source>
        <dbReference type="SMART" id="SM01360"/>
    </source>
</evidence>